<name>A0A158JJA0_9BURK</name>
<dbReference type="SMART" id="SM00052">
    <property type="entry name" value="EAL"/>
    <property type="match status" value="1"/>
</dbReference>
<dbReference type="AlphaFoldDB" id="A0A158JJA0"/>
<dbReference type="Proteomes" id="UP000054717">
    <property type="component" value="Unassembled WGS sequence"/>
</dbReference>
<proteinExistence type="predicted"/>
<dbReference type="InterPro" id="IPR044398">
    <property type="entry name" value="Globin-sensor_dom"/>
</dbReference>
<dbReference type="RefSeq" id="WP_235021188.1">
    <property type="nucleotide sequence ID" value="NZ_FCNZ02000017.1"/>
</dbReference>
<dbReference type="InterPro" id="IPR009050">
    <property type="entry name" value="Globin-like_sf"/>
</dbReference>
<dbReference type="PROSITE" id="PS50883">
    <property type="entry name" value="EAL"/>
    <property type="match status" value="1"/>
</dbReference>
<feature type="domain" description="EAL" evidence="1">
    <location>
        <begin position="346"/>
        <end position="598"/>
    </location>
</feature>
<dbReference type="Gene3D" id="3.20.20.450">
    <property type="entry name" value="EAL domain"/>
    <property type="match status" value="1"/>
</dbReference>
<protein>
    <submittedName>
        <fullName evidence="2">PAS/PAC and GAF sensor-containing diguanylate cyclase/phosphodiesterase</fullName>
    </submittedName>
</protein>
<sequence length="709" mass="77811">MLKYARYAANDARAAEENAQLYCDASAATLSALHDALQTRVAAIVERLHVELARLPRAKRLLEALTVDESRRVKEQQMHHLLALANVQLTQENHRDIAHRAGRMHAIAGLDREDLIDAYALLADALQREFDTALQGGALDALMRRLTRDLAFQMEAYRFLQDARHDVIASIARVTAEVRCYTDLIEGVVGILGAHAEIAGCAVGRPDARGLFQFEAVSDRRIGQYLRDADALIDVGAASDDADGQPDRPIIHSWRRGEIDRVINMATDVRMTPFSPFALAAGLRSAATVPVRRATREPRAILIVYGVLPGGFAGADQADFLSLVQTMLELVVCRIEQLDGSTAATPYPVRQRLSGLIRSDGLRMHYQPLVDLRTGRIGGVEALARLQDGDATLAPGQFLANLSHEDLFGLFTGGLDQALRQRSEWLRDGLDLGISVNLPPAAFTDRRYVETTRAALQKYGCVPNKLTLEVLESEELPRGIRILDEIARFKSLGVELAQDDLGVGYSSLNRLRELPFDSFKIDRSIVRLDGQDSLDALRFIYQLTRLGHSLGMSVTVEGVEEEDLIEALVILDADRAQGYAIARPMPAEAVAGWIRGRKLPESKAPGGRLGKLARLVIWEESVQLNTVVSREARALLHADSCEADHSMKQALSASCRDCAYPMYCIDDEAILLASPCGTKAGSELVELALGAGMKSEAYLAARRELIAKM</sequence>
<dbReference type="Pfam" id="PF00563">
    <property type="entry name" value="EAL"/>
    <property type="match status" value="1"/>
</dbReference>
<dbReference type="PANTHER" id="PTHR33121">
    <property type="entry name" value="CYCLIC DI-GMP PHOSPHODIESTERASE PDEF"/>
    <property type="match status" value="1"/>
</dbReference>
<dbReference type="InterPro" id="IPR050706">
    <property type="entry name" value="Cyclic-di-GMP_PDE-like"/>
</dbReference>
<dbReference type="GO" id="GO:0019825">
    <property type="term" value="F:oxygen binding"/>
    <property type="evidence" value="ECO:0007669"/>
    <property type="project" value="InterPro"/>
</dbReference>
<dbReference type="SUPFAM" id="SSF46458">
    <property type="entry name" value="Globin-like"/>
    <property type="match status" value="1"/>
</dbReference>
<dbReference type="InterPro" id="IPR012292">
    <property type="entry name" value="Globin/Proto"/>
</dbReference>
<evidence type="ECO:0000259" key="1">
    <source>
        <dbReference type="PROSITE" id="PS50883"/>
    </source>
</evidence>
<reference evidence="2" key="1">
    <citation type="submission" date="2016-01" db="EMBL/GenBank/DDBJ databases">
        <authorList>
            <person name="Peeters Charlotte."/>
        </authorList>
    </citation>
    <scope>NUCLEOTIDE SEQUENCE</scope>
    <source>
        <strain evidence="2">LMG 22936</strain>
    </source>
</reference>
<organism evidence="2 3">
    <name type="scientific">Caballeronia telluris</name>
    <dbReference type="NCBI Taxonomy" id="326475"/>
    <lineage>
        <taxon>Bacteria</taxon>
        <taxon>Pseudomonadati</taxon>
        <taxon>Pseudomonadota</taxon>
        <taxon>Betaproteobacteria</taxon>
        <taxon>Burkholderiales</taxon>
        <taxon>Burkholderiaceae</taxon>
        <taxon>Caballeronia</taxon>
    </lineage>
</organism>
<gene>
    <name evidence="2" type="ORF">AWB66_04296</name>
</gene>
<dbReference type="PANTHER" id="PTHR33121:SF70">
    <property type="entry name" value="SIGNALING PROTEIN YKOW"/>
    <property type="match status" value="1"/>
</dbReference>
<dbReference type="GO" id="GO:0020037">
    <property type="term" value="F:heme binding"/>
    <property type="evidence" value="ECO:0007669"/>
    <property type="project" value="InterPro"/>
</dbReference>
<dbReference type="Pfam" id="PF11563">
    <property type="entry name" value="Protoglobin"/>
    <property type="match status" value="1"/>
</dbReference>
<dbReference type="InterPro" id="IPR035919">
    <property type="entry name" value="EAL_sf"/>
</dbReference>
<dbReference type="GO" id="GO:0071111">
    <property type="term" value="F:cyclic-guanylate-specific phosphodiesterase activity"/>
    <property type="evidence" value="ECO:0007669"/>
    <property type="project" value="InterPro"/>
</dbReference>
<dbReference type="EMBL" id="FCNZ02000017">
    <property type="protein sequence ID" value="SAL68957.1"/>
    <property type="molecule type" value="Genomic_DNA"/>
</dbReference>
<dbReference type="SUPFAM" id="SSF141868">
    <property type="entry name" value="EAL domain-like"/>
    <property type="match status" value="1"/>
</dbReference>
<comment type="caution">
    <text evidence="2">The sequence shown here is derived from an EMBL/GenBank/DDBJ whole genome shotgun (WGS) entry which is preliminary data.</text>
</comment>
<accession>A0A158JJA0</accession>
<evidence type="ECO:0000313" key="3">
    <source>
        <dbReference type="Proteomes" id="UP000054717"/>
    </source>
</evidence>
<dbReference type="STRING" id="326475.AWB66_04296"/>
<dbReference type="InterPro" id="IPR001633">
    <property type="entry name" value="EAL_dom"/>
</dbReference>
<dbReference type="Gene3D" id="1.10.490.10">
    <property type="entry name" value="Globins"/>
    <property type="match status" value="1"/>
</dbReference>
<keyword evidence="3" id="KW-1185">Reference proteome</keyword>
<evidence type="ECO:0000313" key="2">
    <source>
        <dbReference type="EMBL" id="SAL68957.1"/>
    </source>
</evidence>
<dbReference type="CDD" id="cd01948">
    <property type="entry name" value="EAL"/>
    <property type="match status" value="1"/>
</dbReference>